<organism evidence="1 2">
    <name type="scientific">Pisolithus tinctorius Marx 270</name>
    <dbReference type="NCBI Taxonomy" id="870435"/>
    <lineage>
        <taxon>Eukaryota</taxon>
        <taxon>Fungi</taxon>
        <taxon>Dikarya</taxon>
        <taxon>Basidiomycota</taxon>
        <taxon>Agaricomycotina</taxon>
        <taxon>Agaricomycetes</taxon>
        <taxon>Agaricomycetidae</taxon>
        <taxon>Boletales</taxon>
        <taxon>Sclerodermatineae</taxon>
        <taxon>Pisolithaceae</taxon>
        <taxon>Pisolithus</taxon>
    </lineage>
</organism>
<reference evidence="1 2" key="1">
    <citation type="submission" date="2014-04" db="EMBL/GenBank/DDBJ databases">
        <authorList>
            <consortium name="DOE Joint Genome Institute"/>
            <person name="Kuo A."/>
            <person name="Kohler A."/>
            <person name="Costa M.D."/>
            <person name="Nagy L.G."/>
            <person name="Floudas D."/>
            <person name="Copeland A."/>
            <person name="Barry K.W."/>
            <person name="Cichocki N."/>
            <person name="Veneault-Fourrey C."/>
            <person name="LaButti K."/>
            <person name="Lindquist E.A."/>
            <person name="Lipzen A."/>
            <person name="Lundell T."/>
            <person name="Morin E."/>
            <person name="Murat C."/>
            <person name="Sun H."/>
            <person name="Tunlid A."/>
            <person name="Henrissat B."/>
            <person name="Grigoriev I.V."/>
            <person name="Hibbett D.S."/>
            <person name="Martin F."/>
            <person name="Nordberg H.P."/>
            <person name="Cantor M.N."/>
            <person name="Hua S.X."/>
        </authorList>
    </citation>
    <scope>NUCLEOTIDE SEQUENCE [LARGE SCALE GENOMIC DNA]</scope>
    <source>
        <strain evidence="1 2">Marx 270</strain>
    </source>
</reference>
<dbReference type="Proteomes" id="UP000054217">
    <property type="component" value="Unassembled WGS sequence"/>
</dbReference>
<accession>A0A0C3NR88</accession>
<dbReference type="InParanoid" id="A0A0C3NR88"/>
<reference evidence="2" key="2">
    <citation type="submission" date="2015-01" db="EMBL/GenBank/DDBJ databases">
        <title>Evolutionary Origins and Diversification of the Mycorrhizal Mutualists.</title>
        <authorList>
            <consortium name="DOE Joint Genome Institute"/>
            <consortium name="Mycorrhizal Genomics Consortium"/>
            <person name="Kohler A."/>
            <person name="Kuo A."/>
            <person name="Nagy L.G."/>
            <person name="Floudas D."/>
            <person name="Copeland A."/>
            <person name="Barry K.W."/>
            <person name="Cichocki N."/>
            <person name="Veneault-Fourrey C."/>
            <person name="LaButti K."/>
            <person name="Lindquist E.A."/>
            <person name="Lipzen A."/>
            <person name="Lundell T."/>
            <person name="Morin E."/>
            <person name="Murat C."/>
            <person name="Riley R."/>
            <person name="Ohm R."/>
            <person name="Sun H."/>
            <person name="Tunlid A."/>
            <person name="Henrissat B."/>
            <person name="Grigoriev I.V."/>
            <person name="Hibbett D.S."/>
            <person name="Martin F."/>
        </authorList>
    </citation>
    <scope>NUCLEOTIDE SEQUENCE [LARGE SCALE GENOMIC DNA]</scope>
    <source>
        <strain evidence="2">Marx 270</strain>
    </source>
</reference>
<dbReference type="AlphaFoldDB" id="A0A0C3NR88"/>
<name>A0A0C3NR88_PISTI</name>
<proteinExistence type="predicted"/>
<protein>
    <submittedName>
        <fullName evidence="1">Uncharacterized protein</fullName>
    </submittedName>
</protein>
<sequence length="123" mass="13671">MSTDNPQSHCPQREKANLHLGQIVLDTQVKRCTPAKKQADNLHAKAIKDTQDVAIQQGGAQIHEMEATMEVSQSMEDAVEKTKPVKLMRGAIQKKLTNIPIAPHVNGEGMFYSTFENSELMDK</sequence>
<keyword evidence="2" id="KW-1185">Reference proteome</keyword>
<dbReference type="HOGENOM" id="CLU_2016192_0_0_1"/>
<evidence type="ECO:0000313" key="2">
    <source>
        <dbReference type="Proteomes" id="UP000054217"/>
    </source>
</evidence>
<evidence type="ECO:0000313" key="1">
    <source>
        <dbReference type="EMBL" id="KIO03350.1"/>
    </source>
</evidence>
<gene>
    <name evidence="1" type="ORF">M404DRAFT_27018</name>
</gene>
<dbReference type="EMBL" id="KN831976">
    <property type="protein sequence ID" value="KIO03350.1"/>
    <property type="molecule type" value="Genomic_DNA"/>
</dbReference>
<dbReference type="OrthoDB" id="2693345at2759"/>